<dbReference type="Pfam" id="PF01416">
    <property type="entry name" value="PseudoU_synth_1"/>
    <property type="match status" value="1"/>
</dbReference>
<dbReference type="Proteomes" id="UP000536179">
    <property type="component" value="Unassembled WGS sequence"/>
</dbReference>
<dbReference type="GO" id="GO:0031119">
    <property type="term" value="P:tRNA pseudouridine synthesis"/>
    <property type="evidence" value="ECO:0007669"/>
    <property type="project" value="UniProtKB-UniRule"/>
</dbReference>
<comment type="function">
    <text evidence="4">Formation of pseudouridine at positions 38, 39 and 40 in the anticodon stem and loop of transfer RNAs.</text>
</comment>
<evidence type="ECO:0000313" key="9">
    <source>
        <dbReference type="Proteomes" id="UP000536179"/>
    </source>
</evidence>
<comment type="similarity">
    <text evidence="1 4 5">Belongs to the tRNA pseudouridine synthase TruA family.</text>
</comment>
<gene>
    <name evidence="4" type="primary">truA</name>
    <name evidence="8" type="ORF">FHS27_002130</name>
</gene>
<keyword evidence="3 4" id="KW-0413">Isomerase</keyword>
<feature type="domain" description="Pseudouridine synthase I TruA alpha/beta" evidence="7">
    <location>
        <begin position="221"/>
        <end position="357"/>
    </location>
</feature>
<dbReference type="SUPFAM" id="SSF55120">
    <property type="entry name" value="Pseudouridine synthase"/>
    <property type="match status" value="1"/>
</dbReference>
<comment type="catalytic activity">
    <reaction evidence="4 5">
        <text>uridine(38/39/40) in tRNA = pseudouridine(38/39/40) in tRNA</text>
        <dbReference type="Rhea" id="RHEA:22376"/>
        <dbReference type="Rhea" id="RHEA-COMP:10085"/>
        <dbReference type="Rhea" id="RHEA-COMP:10087"/>
        <dbReference type="ChEBI" id="CHEBI:65314"/>
        <dbReference type="ChEBI" id="CHEBI:65315"/>
        <dbReference type="EC" id="5.4.99.12"/>
    </reaction>
</comment>
<feature type="active site" description="Nucleophile" evidence="4">
    <location>
        <position position="129"/>
    </location>
</feature>
<proteinExistence type="inferred from homology"/>
<evidence type="ECO:0000313" key="8">
    <source>
        <dbReference type="EMBL" id="MBB3206321.1"/>
    </source>
</evidence>
<dbReference type="PANTHER" id="PTHR11142">
    <property type="entry name" value="PSEUDOURIDYLATE SYNTHASE"/>
    <property type="match status" value="1"/>
</dbReference>
<sequence>MDSLSPLPDETPLPTFHLTVVYDGTRYSGWQVQPGRLTVQAELERAVATLIGKPGKKAKPAGTPNRDEQPLRSERTTSDSSNDSPSGDVAKIDVAHFKNASGDTGPDEITSNATDGARSFRVLGSGRTDAGVHAWGQVARCVLPNWRADATAVMRGINSRLPDDITVVDVRETVPSFHPIADAIGKRYRYQIQIGGHRDPFAVRTRYRVPWPIDVDLLSAAAEKFIGCHDFAAFQAAGAVRASTVRTITHSVWTREAAEPSGGAFSGDVTGNLAGKSTGQFAERFAEEFAGQRWFYEVEGNGFLYNMVRNLVGTMLDVARGYRPVEWIDEVLESKNRQMAGATAPPQGLFLCRVNYPSEVFLTPSLMFMET</sequence>
<dbReference type="GO" id="GO:0160147">
    <property type="term" value="F:tRNA pseudouridine(38-40) synthase activity"/>
    <property type="evidence" value="ECO:0007669"/>
    <property type="project" value="UniProtKB-EC"/>
</dbReference>
<evidence type="ECO:0000256" key="5">
    <source>
        <dbReference type="RuleBase" id="RU003792"/>
    </source>
</evidence>
<dbReference type="AlphaFoldDB" id="A0A7W5DXG1"/>
<dbReference type="InterPro" id="IPR020095">
    <property type="entry name" value="PsdUridine_synth_TruA_C"/>
</dbReference>
<dbReference type="HAMAP" id="MF_00171">
    <property type="entry name" value="TruA"/>
    <property type="match status" value="1"/>
</dbReference>
<dbReference type="EC" id="5.4.99.12" evidence="4"/>
<feature type="binding site" evidence="4">
    <location>
        <position position="188"/>
    </location>
    <ligand>
        <name>substrate</name>
    </ligand>
</feature>
<evidence type="ECO:0000256" key="6">
    <source>
        <dbReference type="SAM" id="MobiDB-lite"/>
    </source>
</evidence>
<keyword evidence="9" id="KW-1185">Reference proteome</keyword>
<feature type="region of interest" description="Disordered" evidence="6">
    <location>
        <begin position="51"/>
        <end position="89"/>
    </location>
</feature>
<dbReference type="InterPro" id="IPR001406">
    <property type="entry name" value="PsdUridine_synth_TruA"/>
</dbReference>
<dbReference type="Gene3D" id="3.30.70.660">
    <property type="entry name" value="Pseudouridine synthase I, catalytic domain, C-terminal subdomain"/>
    <property type="match status" value="1"/>
</dbReference>
<protein>
    <recommendedName>
        <fullName evidence="4">tRNA pseudouridine synthase A</fullName>
        <ecNumber evidence="4">5.4.99.12</ecNumber>
    </recommendedName>
    <alternativeName>
        <fullName evidence="4">tRNA pseudouridine(38-40) synthase</fullName>
    </alternativeName>
    <alternativeName>
        <fullName evidence="4">tRNA pseudouridylate synthase I</fullName>
    </alternativeName>
    <alternativeName>
        <fullName evidence="4">tRNA-uridine isomerase I</fullName>
    </alternativeName>
</protein>
<dbReference type="InterPro" id="IPR020103">
    <property type="entry name" value="PsdUridine_synth_cat_dom_sf"/>
</dbReference>
<comment type="caution">
    <text evidence="4">Lacks conserved residue(s) required for the propagation of feature annotation.</text>
</comment>
<dbReference type="InterPro" id="IPR020094">
    <property type="entry name" value="TruA/RsuA/RluB/E/F_N"/>
</dbReference>
<dbReference type="EMBL" id="JACHXU010000006">
    <property type="protein sequence ID" value="MBB3206321.1"/>
    <property type="molecule type" value="Genomic_DNA"/>
</dbReference>
<feature type="compositionally biased region" description="Basic and acidic residues" evidence="6">
    <location>
        <begin position="65"/>
        <end position="77"/>
    </location>
</feature>
<dbReference type="GO" id="GO:0003723">
    <property type="term" value="F:RNA binding"/>
    <property type="evidence" value="ECO:0007669"/>
    <property type="project" value="InterPro"/>
</dbReference>
<organism evidence="8 9">
    <name type="scientific">Aporhodopirellula rubra</name>
    <dbReference type="NCBI Taxonomy" id="980271"/>
    <lineage>
        <taxon>Bacteria</taxon>
        <taxon>Pseudomonadati</taxon>
        <taxon>Planctomycetota</taxon>
        <taxon>Planctomycetia</taxon>
        <taxon>Pirellulales</taxon>
        <taxon>Pirellulaceae</taxon>
        <taxon>Aporhodopirellula</taxon>
    </lineage>
</organism>
<comment type="caution">
    <text evidence="8">The sequence shown here is derived from an EMBL/GenBank/DDBJ whole genome shotgun (WGS) entry which is preliminary data.</text>
</comment>
<evidence type="ECO:0000256" key="2">
    <source>
        <dbReference type="ARBA" id="ARBA00022694"/>
    </source>
</evidence>
<dbReference type="Gene3D" id="3.30.70.580">
    <property type="entry name" value="Pseudouridine synthase I, catalytic domain, N-terminal subdomain"/>
    <property type="match status" value="1"/>
</dbReference>
<dbReference type="RefSeq" id="WP_184304737.1">
    <property type="nucleotide sequence ID" value="NZ_JACHXU010000006.1"/>
</dbReference>
<dbReference type="InterPro" id="IPR020097">
    <property type="entry name" value="PsdUridine_synth_TruA_a/b_dom"/>
</dbReference>
<evidence type="ECO:0000256" key="1">
    <source>
        <dbReference type="ARBA" id="ARBA00009375"/>
    </source>
</evidence>
<reference evidence="8 9" key="1">
    <citation type="submission" date="2020-08" db="EMBL/GenBank/DDBJ databases">
        <title>Genomic Encyclopedia of Type Strains, Phase III (KMG-III): the genomes of soil and plant-associated and newly described type strains.</title>
        <authorList>
            <person name="Whitman W."/>
        </authorList>
    </citation>
    <scope>NUCLEOTIDE SEQUENCE [LARGE SCALE GENOMIC DNA]</scope>
    <source>
        <strain evidence="8 9">CECT 8075</strain>
    </source>
</reference>
<dbReference type="PANTHER" id="PTHR11142:SF0">
    <property type="entry name" value="TRNA PSEUDOURIDINE SYNTHASE-LIKE 1"/>
    <property type="match status" value="1"/>
</dbReference>
<dbReference type="CDD" id="cd02570">
    <property type="entry name" value="PseudoU_synth_EcTruA"/>
    <property type="match status" value="1"/>
</dbReference>
<evidence type="ECO:0000259" key="7">
    <source>
        <dbReference type="Pfam" id="PF01416"/>
    </source>
</evidence>
<keyword evidence="2 4" id="KW-0819">tRNA processing</keyword>
<evidence type="ECO:0000256" key="3">
    <source>
        <dbReference type="ARBA" id="ARBA00023235"/>
    </source>
</evidence>
<accession>A0A7W5DXG1</accession>
<comment type="subunit">
    <text evidence="4">Homodimer.</text>
</comment>
<name>A0A7W5DXG1_9BACT</name>
<evidence type="ECO:0000256" key="4">
    <source>
        <dbReference type="HAMAP-Rule" id="MF_00171"/>
    </source>
</evidence>